<organism evidence="1">
    <name type="scientific">marine sediment metagenome</name>
    <dbReference type="NCBI Taxonomy" id="412755"/>
    <lineage>
        <taxon>unclassified sequences</taxon>
        <taxon>metagenomes</taxon>
        <taxon>ecological metagenomes</taxon>
    </lineage>
</organism>
<protein>
    <submittedName>
        <fullName evidence="1">Uncharacterized protein</fullName>
    </submittedName>
</protein>
<feature type="non-terminal residue" evidence="1">
    <location>
        <position position="1"/>
    </location>
</feature>
<proteinExistence type="predicted"/>
<evidence type="ECO:0000313" key="1">
    <source>
        <dbReference type="EMBL" id="GAG42223.1"/>
    </source>
</evidence>
<name>X0Y097_9ZZZZ</name>
<accession>X0Y097</accession>
<reference evidence="1" key="1">
    <citation type="journal article" date="2014" name="Front. Microbiol.">
        <title>High frequency of phylogenetically diverse reductive dehalogenase-homologous genes in deep subseafloor sedimentary metagenomes.</title>
        <authorList>
            <person name="Kawai M."/>
            <person name="Futagami T."/>
            <person name="Toyoda A."/>
            <person name="Takaki Y."/>
            <person name="Nishi S."/>
            <person name="Hori S."/>
            <person name="Arai W."/>
            <person name="Tsubouchi T."/>
            <person name="Morono Y."/>
            <person name="Uchiyama I."/>
            <person name="Ito T."/>
            <person name="Fujiyama A."/>
            <person name="Inagaki F."/>
            <person name="Takami H."/>
        </authorList>
    </citation>
    <scope>NUCLEOTIDE SEQUENCE</scope>
    <source>
        <strain evidence="1">Expedition CK06-06</strain>
    </source>
</reference>
<gene>
    <name evidence="1" type="ORF">S01H1_84393</name>
</gene>
<sequence>INSEYNKTIFELLHRAQLMYSRGDMGRHFHTLRVAYESITFKLKNSTKKEFDEDISLILSSRRYWDAYQKSKDYGEIPTGVTMKEINKGMNEFSILVVKFQRKLLGILKDIRILS</sequence>
<dbReference type="EMBL" id="BARS01057604">
    <property type="protein sequence ID" value="GAG42223.1"/>
    <property type="molecule type" value="Genomic_DNA"/>
</dbReference>
<dbReference type="AlphaFoldDB" id="X0Y097"/>
<comment type="caution">
    <text evidence="1">The sequence shown here is derived from an EMBL/GenBank/DDBJ whole genome shotgun (WGS) entry which is preliminary data.</text>
</comment>